<protein>
    <recommendedName>
        <fullName evidence="4">DUF1576 domain-containing protein</fullName>
    </recommendedName>
</protein>
<dbReference type="STRING" id="140314.SAMN04488076_1285"/>
<keyword evidence="1" id="KW-0472">Membrane</keyword>
<dbReference type="Proteomes" id="UP000242754">
    <property type="component" value="Unassembled WGS sequence"/>
</dbReference>
<dbReference type="OrthoDB" id="9776502at2"/>
<organism evidence="2 3">
    <name type="scientific">Trichococcus palustris</name>
    <dbReference type="NCBI Taxonomy" id="140314"/>
    <lineage>
        <taxon>Bacteria</taxon>
        <taxon>Bacillati</taxon>
        <taxon>Bacillota</taxon>
        <taxon>Bacilli</taxon>
        <taxon>Lactobacillales</taxon>
        <taxon>Carnobacteriaceae</taxon>
        <taxon>Trichococcus</taxon>
    </lineage>
</organism>
<name>A0A143YM09_9LACT</name>
<feature type="transmembrane region" description="Helical" evidence="1">
    <location>
        <begin position="233"/>
        <end position="254"/>
    </location>
</feature>
<feature type="transmembrane region" description="Helical" evidence="1">
    <location>
        <begin position="92"/>
        <end position="110"/>
    </location>
</feature>
<evidence type="ECO:0000313" key="2">
    <source>
        <dbReference type="EMBL" id="CZQ90577.1"/>
    </source>
</evidence>
<dbReference type="InterPro" id="IPR011470">
    <property type="entry name" value="DUF1576"/>
</dbReference>
<feature type="transmembrane region" description="Helical" evidence="1">
    <location>
        <begin position="162"/>
        <end position="184"/>
    </location>
</feature>
<keyword evidence="1" id="KW-0812">Transmembrane</keyword>
<keyword evidence="3" id="KW-1185">Reference proteome</keyword>
<feature type="transmembrane region" description="Helical" evidence="1">
    <location>
        <begin position="20"/>
        <end position="37"/>
    </location>
</feature>
<feature type="transmembrane region" description="Helical" evidence="1">
    <location>
        <begin position="275"/>
        <end position="300"/>
    </location>
</feature>
<evidence type="ECO:0000313" key="3">
    <source>
        <dbReference type="Proteomes" id="UP000242754"/>
    </source>
</evidence>
<feature type="transmembrane region" description="Helical" evidence="1">
    <location>
        <begin position="370"/>
        <end position="391"/>
    </location>
</feature>
<evidence type="ECO:0000256" key="1">
    <source>
        <dbReference type="SAM" id="Phobius"/>
    </source>
</evidence>
<dbReference type="RefSeq" id="WP_087032653.1">
    <property type="nucleotide sequence ID" value="NZ_FJNE01000003.1"/>
</dbReference>
<reference evidence="2 3" key="1">
    <citation type="submission" date="2016-02" db="EMBL/GenBank/DDBJ databases">
        <authorList>
            <person name="Wen L."/>
            <person name="He K."/>
            <person name="Yang H."/>
        </authorList>
    </citation>
    <scope>NUCLEOTIDE SEQUENCE [LARGE SCALE GENOMIC DNA]</scope>
    <source>
        <strain evidence="2">Trichococcus palustris</strain>
    </source>
</reference>
<sequence>MPHRYPTLSGIAQYSDKFKYSLLISFALFLGVSAFFFNSPQEIWQGNLTILTSPANLLTDYMALTNVGAALFNASFMTLQAVLLVSLTGARVSGPVIAAVLTVAGFSLFGKNFYNSMPIVAGAFAYAKVTKVPLERSLLGALFGTALGPLVSELSFNVGLDLPVGILFGIGAGFISGFLIPPLAHHFVTFTKGFSLYNIGFTCGIIGTFFISLMRNFGFEVETASILASGYNLPFSIMLYVLFGAMLLLGFWCNRWTFKGLKRIMRHSGQLSTDYIELGGLGATLTNMALLGIATTSYILLLGGEINGPIIGGIFTVVGFGAFGKNLRNVTPIIIGVTLMGHFNYQDNHSTAVIIAALFGTTLAPMAGRYGTIVGIITGALHLTLVMNIGYLHGGVNLYNNGFSGGLVASMMVPLLEALHVHQANQRALRNPIDPADEIENYQRSK</sequence>
<dbReference type="AlphaFoldDB" id="A0A143YM09"/>
<dbReference type="EMBL" id="FJNE01000003">
    <property type="protein sequence ID" value="CZQ90577.1"/>
    <property type="molecule type" value="Genomic_DNA"/>
</dbReference>
<feature type="transmembrane region" description="Helical" evidence="1">
    <location>
        <begin position="403"/>
        <end position="421"/>
    </location>
</feature>
<proteinExistence type="predicted"/>
<accession>A0A143YM09</accession>
<feature type="transmembrane region" description="Helical" evidence="1">
    <location>
        <begin position="61"/>
        <end position="85"/>
    </location>
</feature>
<gene>
    <name evidence="2" type="ORF">Tpal_1284</name>
</gene>
<feature type="transmembrane region" description="Helical" evidence="1">
    <location>
        <begin position="196"/>
        <end position="213"/>
    </location>
</feature>
<evidence type="ECO:0008006" key="4">
    <source>
        <dbReference type="Google" id="ProtNLM"/>
    </source>
</evidence>
<keyword evidence="1" id="KW-1133">Transmembrane helix</keyword>
<dbReference type="Pfam" id="PF07613">
    <property type="entry name" value="DUF1576"/>
    <property type="match status" value="2"/>
</dbReference>
<feature type="transmembrane region" description="Helical" evidence="1">
    <location>
        <begin position="306"/>
        <end position="324"/>
    </location>
</feature>